<organism evidence="1 2">
    <name type="scientific">Oryzias latipes</name>
    <name type="common">Japanese rice fish</name>
    <name type="synonym">Japanese killifish</name>
    <dbReference type="NCBI Taxonomy" id="8090"/>
    <lineage>
        <taxon>Eukaryota</taxon>
        <taxon>Metazoa</taxon>
        <taxon>Chordata</taxon>
        <taxon>Craniata</taxon>
        <taxon>Vertebrata</taxon>
        <taxon>Euteleostomi</taxon>
        <taxon>Actinopterygii</taxon>
        <taxon>Neopterygii</taxon>
        <taxon>Teleostei</taxon>
        <taxon>Neoteleostei</taxon>
        <taxon>Acanthomorphata</taxon>
        <taxon>Ovalentaria</taxon>
        <taxon>Atherinomorphae</taxon>
        <taxon>Beloniformes</taxon>
        <taxon>Adrianichthyidae</taxon>
        <taxon>Oryziinae</taxon>
        <taxon>Oryzias</taxon>
    </lineage>
</organism>
<dbReference type="Proteomes" id="UP000265180">
    <property type="component" value="Chromosome 21"/>
</dbReference>
<dbReference type="AlphaFoldDB" id="A0A3P9L2A9"/>
<reference evidence="1" key="3">
    <citation type="submission" date="2025-08" db="UniProtKB">
        <authorList>
            <consortium name="Ensembl"/>
        </authorList>
    </citation>
    <scope>IDENTIFICATION</scope>
    <source>
        <strain evidence="1">HNI</strain>
    </source>
</reference>
<proteinExistence type="predicted"/>
<dbReference type="Ensembl" id="ENSORLT00020022635.1">
    <property type="protein sequence ID" value="ENSORLP00020014796.1"/>
    <property type="gene ID" value="ENSORLG00020015801.1"/>
</dbReference>
<dbReference type="PANTHER" id="PTHR45913:SF11">
    <property type="entry name" value="EPM2A-INTERACTING PROTEIN 1"/>
    <property type="match status" value="1"/>
</dbReference>
<reference key="1">
    <citation type="journal article" date="2007" name="Nature">
        <title>The medaka draft genome and insights into vertebrate genome evolution.</title>
        <authorList>
            <person name="Kasahara M."/>
            <person name="Naruse K."/>
            <person name="Sasaki S."/>
            <person name="Nakatani Y."/>
            <person name="Qu W."/>
            <person name="Ahsan B."/>
            <person name="Yamada T."/>
            <person name="Nagayasu Y."/>
            <person name="Doi K."/>
            <person name="Kasai Y."/>
            <person name="Jindo T."/>
            <person name="Kobayashi D."/>
            <person name="Shimada A."/>
            <person name="Toyoda A."/>
            <person name="Kuroki Y."/>
            <person name="Fujiyama A."/>
            <person name="Sasaki T."/>
            <person name="Shimizu A."/>
            <person name="Asakawa S."/>
            <person name="Shimizu N."/>
            <person name="Hashimoto S."/>
            <person name="Yang J."/>
            <person name="Lee Y."/>
            <person name="Matsushima K."/>
            <person name="Sugano S."/>
            <person name="Sakaizumi M."/>
            <person name="Narita T."/>
            <person name="Ohishi K."/>
            <person name="Haga S."/>
            <person name="Ohta F."/>
            <person name="Nomoto H."/>
            <person name="Nogata K."/>
            <person name="Morishita T."/>
            <person name="Endo T."/>
            <person name="Shin-I T."/>
            <person name="Takeda H."/>
            <person name="Morishita S."/>
            <person name="Kohara Y."/>
        </authorList>
    </citation>
    <scope>NUCLEOTIDE SEQUENCE [LARGE SCALE GENOMIC DNA]</scope>
    <source>
        <strain>Hd-rR</strain>
    </source>
</reference>
<protein>
    <submittedName>
        <fullName evidence="1">Uncharacterized protein</fullName>
    </submittedName>
</protein>
<evidence type="ECO:0000313" key="2">
    <source>
        <dbReference type="Proteomes" id="UP000265180"/>
    </source>
</evidence>
<accession>A0A3P9L2A9</accession>
<evidence type="ECO:0000313" key="1">
    <source>
        <dbReference type="Ensembl" id="ENSORLP00020014796.1"/>
    </source>
</evidence>
<dbReference type="SUPFAM" id="SSF53098">
    <property type="entry name" value="Ribonuclease H-like"/>
    <property type="match status" value="1"/>
</dbReference>
<dbReference type="PANTHER" id="PTHR45913">
    <property type="entry name" value="EPM2A-INTERACTING PROTEIN 1"/>
    <property type="match status" value="1"/>
</dbReference>
<sequence length="522" mass="59430">GERLKSHGAAVKASFIVAEEVAKSARPFTEGEFIKNCMLKLCDAVCPDKRQLFSNVSLSRNTVAERIDQLSTNLKEQLIERGSLYLIAYSLTVDESTDTSDIAQMSIFIRGVDSSLSITEELLAFRPLHGTTAGQDLYEEVSRCVNEMGLPWEKLVGLTTDGEPAMCGLRSGLVARMRERMREENVTGKLTAYQCIIHQESLCGKALKMEHVMSTITRAVNFIRARGLNHRQFKAFLGELDTEYSDLPYHTEVRWLSQGKVLQRCFELHEEIRLFMESKGKDTTELRDELFLCEMAFLCDITSHLNVMNLQLQGRGRVISDMYSTVQAFKTKLSLWETQMRKENLSHFPSCQTMKEKLSTAVFPTAQFADKLNILAADFRRRFADFEAQKYRFQLLGNPFAVDVESTPPNLQMELIELQCNDTLKEKYDRVGAAEFARFIPDTMAELRIQAAQKLSMFGCTYLCERLLSLMKLNKTSHRNRLTDQHLHSILRISSAQSLTPNIDELVPKMRHHQVSGSSSDK</sequence>
<reference evidence="1" key="4">
    <citation type="submission" date="2025-09" db="UniProtKB">
        <authorList>
            <consortium name="Ensembl"/>
        </authorList>
    </citation>
    <scope>IDENTIFICATION</scope>
    <source>
        <strain evidence="1">HNI</strain>
    </source>
</reference>
<reference evidence="1 2" key="2">
    <citation type="submission" date="2017-04" db="EMBL/GenBank/DDBJ databases">
        <title>CpG methylation of centromeres and impact of large insertions on vertebrate speciation.</title>
        <authorList>
            <person name="Ichikawa K."/>
            <person name="Yoshimura J."/>
            <person name="Morishita S."/>
        </authorList>
    </citation>
    <scope>NUCLEOTIDE SEQUENCE</scope>
    <source>
        <strain evidence="1 2">HNI</strain>
    </source>
</reference>
<dbReference type="InterPro" id="IPR012337">
    <property type="entry name" value="RNaseH-like_sf"/>
</dbReference>
<name>A0A3P9L2A9_ORYLA</name>